<dbReference type="HAMAP" id="MF_01302_B">
    <property type="entry name" value="Ribosomal_uS8_B"/>
    <property type="match status" value="1"/>
</dbReference>
<dbReference type="PROSITE" id="PS00053">
    <property type="entry name" value="RIBOSOMAL_S8"/>
    <property type="match status" value="1"/>
</dbReference>
<keyword evidence="5" id="KW-0694">RNA-binding</keyword>
<dbReference type="NCBIfam" id="NF001109">
    <property type="entry name" value="PRK00136.1"/>
    <property type="match status" value="1"/>
</dbReference>
<dbReference type="GO" id="GO:0003735">
    <property type="term" value="F:structural constituent of ribosome"/>
    <property type="evidence" value="ECO:0007669"/>
    <property type="project" value="InterPro"/>
</dbReference>
<keyword evidence="2 5" id="KW-0689">Ribosomal protein</keyword>
<dbReference type="Pfam" id="PF00410">
    <property type="entry name" value="Ribosomal_S8"/>
    <property type="match status" value="1"/>
</dbReference>
<name>A0A1G2R607_9BACT</name>
<dbReference type="AlphaFoldDB" id="A0A1G2R607"/>
<proteinExistence type="inferred from homology"/>
<evidence type="ECO:0000256" key="6">
    <source>
        <dbReference type="RuleBase" id="RU003660"/>
    </source>
</evidence>
<evidence type="ECO:0000256" key="5">
    <source>
        <dbReference type="HAMAP-Rule" id="MF_01302"/>
    </source>
</evidence>
<sequence>MTDPIADMITQIRNAQMVLKETIEFPYSKIRHEIAKILEREKFTLGSQIHGRRSRKFLELRLQYENKKPVISGLRRVSKPGQRIYLPFSRIRKVKGGSGIAIISTSKGLLTDREARKQKIGGEVFCEIW</sequence>
<dbReference type="GO" id="GO:0019843">
    <property type="term" value="F:rRNA binding"/>
    <property type="evidence" value="ECO:0007669"/>
    <property type="project" value="UniProtKB-UniRule"/>
</dbReference>
<evidence type="ECO:0000256" key="3">
    <source>
        <dbReference type="ARBA" id="ARBA00023274"/>
    </source>
</evidence>
<dbReference type="GO" id="GO:1990904">
    <property type="term" value="C:ribonucleoprotein complex"/>
    <property type="evidence" value="ECO:0007669"/>
    <property type="project" value="UniProtKB-KW"/>
</dbReference>
<accession>A0A1G2R607</accession>
<comment type="function">
    <text evidence="5">One of the primary rRNA binding proteins, it binds directly to 16S rRNA central domain where it helps coordinate assembly of the platform of the 30S subunit.</text>
</comment>
<dbReference type="GO" id="GO:0006412">
    <property type="term" value="P:translation"/>
    <property type="evidence" value="ECO:0007669"/>
    <property type="project" value="UniProtKB-UniRule"/>
</dbReference>
<dbReference type="InterPro" id="IPR047863">
    <property type="entry name" value="Ribosomal_uS8_CS"/>
</dbReference>
<evidence type="ECO:0000313" key="7">
    <source>
        <dbReference type="EMBL" id="OHA68157.1"/>
    </source>
</evidence>
<dbReference type="Gene3D" id="3.30.1490.10">
    <property type="match status" value="1"/>
</dbReference>
<dbReference type="GO" id="GO:0005840">
    <property type="term" value="C:ribosome"/>
    <property type="evidence" value="ECO:0007669"/>
    <property type="project" value="UniProtKB-KW"/>
</dbReference>
<dbReference type="Proteomes" id="UP000178529">
    <property type="component" value="Unassembled WGS sequence"/>
</dbReference>
<evidence type="ECO:0000256" key="2">
    <source>
        <dbReference type="ARBA" id="ARBA00022980"/>
    </source>
</evidence>
<dbReference type="InterPro" id="IPR000630">
    <property type="entry name" value="Ribosomal_uS8"/>
</dbReference>
<evidence type="ECO:0000256" key="1">
    <source>
        <dbReference type="ARBA" id="ARBA00006471"/>
    </source>
</evidence>
<protein>
    <recommendedName>
        <fullName evidence="4 5">Small ribosomal subunit protein uS8</fullName>
    </recommendedName>
</protein>
<dbReference type="Gene3D" id="3.30.1370.30">
    <property type="match status" value="1"/>
</dbReference>
<dbReference type="InterPro" id="IPR035987">
    <property type="entry name" value="Ribosomal_uS8_sf"/>
</dbReference>
<reference evidence="7 8" key="1">
    <citation type="journal article" date="2016" name="Nat. Commun.">
        <title>Thousands of microbial genomes shed light on interconnected biogeochemical processes in an aquifer system.</title>
        <authorList>
            <person name="Anantharaman K."/>
            <person name="Brown C.T."/>
            <person name="Hug L.A."/>
            <person name="Sharon I."/>
            <person name="Castelle C.J."/>
            <person name="Probst A.J."/>
            <person name="Thomas B.C."/>
            <person name="Singh A."/>
            <person name="Wilkins M.J."/>
            <person name="Karaoz U."/>
            <person name="Brodie E.L."/>
            <person name="Williams K.H."/>
            <person name="Hubbard S.S."/>
            <person name="Banfield J.F."/>
        </authorList>
    </citation>
    <scope>NUCLEOTIDE SEQUENCE [LARGE SCALE GENOMIC DNA]</scope>
</reference>
<organism evidence="7 8">
    <name type="scientific">Candidatus Wildermuthbacteria bacterium RIFCSPHIGHO2_02_FULL_48_16</name>
    <dbReference type="NCBI Taxonomy" id="1802453"/>
    <lineage>
        <taxon>Bacteria</taxon>
        <taxon>Candidatus Wildermuthiibacteriota</taxon>
    </lineage>
</organism>
<comment type="caution">
    <text evidence="7">The sequence shown here is derived from an EMBL/GenBank/DDBJ whole genome shotgun (WGS) entry which is preliminary data.</text>
</comment>
<dbReference type="FunFam" id="3.30.1490.10:FF:000001">
    <property type="entry name" value="30S ribosomal protein S8"/>
    <property type="match status" value="1"/>
</dbReference>
<keyword evidence="5" id="KW-0699">rRNA-binding</keyword>
<dbReference type="GO" id="GO:0005737">
    <property type="term" value="C:cytoplasm"/>
    <property type="evidence" value="ECO:0007669"/>
    <property type="project" value="UniProtKB-ARBA"/>
</dbReference>
<comment type="similarity">
    <text evidence="1 5 6">Belongs to the universal ribosomal protein uS8 family.</text>
</comment>
<evidence type="ECO:0000313" key="8">
    <source>
        <dbReference type="Proteomes" id="UP000178529"/>
    </source>
</evidence>
<gene>
    <name evidence="5" type="primary">rpsH</name>
    <name evidence="7" type="ORF">A3J68_01760</name>
</gene>
<dbReference type="EMBL" id="MHTY01000030">
    <property type="protein sequence ID" value="OHA68157.1"/>
    <property type="molecule type" value="Genomic_DNA"/>
</dbReference>
<evidence type="ECO:0000256" key="4">
    <source>
        <dbReference type="ARBA" id="ARBA00035258"/>
    </source>
</evidence>
<comment type="subunit">
    <text evidence="5">Part of the 30S ribosomal subunit. Contacts proteins S5 and S12.</text>
</comment>
<keyword evidence="3 5" id="KW-0687">Ribonucleoprotein</keyword>
<dbReference type="PANTHER" id="PTHR11758">
    <property type="entry name" value="40S RIBOSOMAL PROTEIN S15A"/>
    <property type="match status" value="1"/>
</dbReference>
<dbReference type="SUPFAM" id="SSF56047">
    <property type="entry name" value="Ribosomal protein S8"/>
    <property type="match status" value="1"/>
</dbReference>